<protein>
    <recommendedName>
        <fullName evidence="5">Beta-hexosaminidase bacterial type N-terminal domain-containing protein</fullName>
    </recommendedName>
</protein>
<accession>A0A5B9WB55</accession>
<dbReference type="Proteomes" id="UP000324233">
    <property type="component" value="Chromosome"/>
</dbReference>
<dbReference type="InterPro" id="IPR017853">
    <property type="entry name" value="GH"/>
</dbReference>
<feature type="region of interest" description="Disordered" evidence="1">
    <location>
        <begin position="169"/>
        <end position="203"/>
    </location>
</feature>
<gene>
    <name evidence="3" type="ORF">OJF2_64070</name>
</gene>
<feature type="chain" id="PRO_5023131625" description="Beta-hexosaminidase bacterial type N-terminal domain-containing protein" evidence="2">
    <location>
        <begin position="22"/>
        <end position="741"/>
    </location>
</feature>
<keyword evidence="2" id="KW-0732">Signal</keyword>
<dbReference type="SUPFAM" id="SSF51445">
    <property type="entry name" value="(Trans)glycosidases"/>
    <property type="match status" value="1"/>
</dbReference>
<proteinExistence type="predicted"/>
<dbReference type="RefSeq" id="WP_148597330.1">
    <property type="nucleotide sequence ID" value="NZ_CP042997.1"/>
</dbReference>
<dbReference type="AlphaFoldDB" id="A0A5B9WB55"/>
<evidence type="ECO:0000313" key="4">
    <source>
        <dbReference type="Proteomes" id="UP000324233"/>
    </source>
</evidence>
<dbReference type="EMBL" id="CP042997">
    <property type="protein sequence ID" value="QEH37816.1"/>
    <property type="molecule type" value="Genomic_DNA"/>
</dbReference>
<feature type="signal peptide" evidence="2">
    <location>
        <begin position="1"/>
        <end position="21"/>
    </location>
</feature>
<dbReference type="KEGG" id="agv:OJF2_64070"/>
<dbReference type="OrthoDB" id="2484695at2"/>
<reference evidence="3 4" key="1">
    <citation type="submission" date="2019-08" db="EMBL/GenBank/DDBJ databases">
        <title>Deep-cultivation of Planctomycetes and their phenomic and genomic characterization uncovers novel biology.</title>
        <authorList>
            <person name="Wiegand S."/>
            <person name="Jogler M."/>
            <person name="Boedeker C."/>
            <person name="Pinto D."/>
            <person name="Vollmers J."/>
            <person name="Rivas-Marin E."/>
            <person name="Kohn T."/>
            <person name="Peeters S.H."/>
            <person name="Heuer A."/>
            <person name="Rast P."/>
            <person name="Oberbeckmann S."/>
            <person name="Bunk B."/>
            <person name="Jeske O."/>
            <person name="Meyerdierks A."/>
            <person name="Storesund J.E."/>
            <person name="Kallscheuer N."/>
            <person name="Luecker S."/>
            <person name="Lage O.M."/>
            <person name="Pohl T."/>
            <person name="Merkel B.J."/>
            <person name="Hornburger P."/>
            <person name="Mueller R.-W."/>
            <person name="Bruemmer F."/>
            <person name="Labrenz M."/>
            <person name="Spormann A.M."/>
            <person name="Op den Camp H."/>
            <person name="Overmann J."/>
            <person name="Amann R."/>
            <person name="Jetten M.S.M."/>
            <person name="Mascher T."/>
            <person name="Medema M.H."/>
            <person name="Devos D.P."/>
            <person name="Kaster A.-K."/>
            <person name="Ovreas L."/>
            <person name="Rohde M."/>
            <person name="Galperin M.Y."/>
            <person name="Jogler C."/>
        </authorList>
    </citation>
    <scope>NUCLEOTIDE SEQUENCE [LARGE SCALE GENOMIC DNA]</scope>
    <source>
        <strain evidence="3 4">OJF2</strain>
    </source>
</reference>
<evidence type="ECO:0000313" key="3">
    <source>
        <dbReference type="EMBL" id="QEH37816.1"/>
    </source>
</evidence>
<evidence type="ECO:0000256" key="1">
    <source>
        <dbReference type="SAM" id="MobiDB-lite"/>
    </source>
</evidence>
<organism evidence="3 4">
    <name type="scientific">Aquisphaera giovannonii</name>
    <dbReference type="NCBI Taxonomy" id="406548"/>
    <lineage>
        <taxon>Bacteria</taxon>
        <taxon>Pseudomonadati</taxon>
        <taxon>Planctomycetota</taxon>
        <taxon>Planctomycetia</taxon>
        <taxon>Isosphaerales</taxon>
        <taxon>Isosphaeraceae</taxon>
        <taxon>Aquisphaera</taxon>
    </lineage>
</organism>
<keyword evidence="4" id="KW-1185">Reference proteome</keyword>
<feature type="compositionally biased region" description="Basic and acidic residues" evidence="1">
    <location>
        <begin position="185"/>
        <end position="202"/>
    </location>
</feature>
<name>A0A5B9WB55_9BACT</name>
<sequence length="741" mass="81379" precursor="true">MTRLRWLVLLGSLLTRGGVAAADLPVGDAPAPIRFEHFPTRLHGVVWRNWGLVPARTLAEVIGCREEQVVELATSMGLPAGPGLPPVPVRRYYITLLRRNWHLLPYEQLTGLIGMSPDELAFALREDDFLFEKLGGRKPRCEPVRYAEPDDASKSRAGEIARLVRDRFGAAPGRGGEPRFAFLRKLGEPGPRPREGPARRDPTGGPRIVYSYCAVYGDALADGAAESYPDGLLAALAENGVNGVWIHTVLRQLAPGGPDFPEFGDGCQRRLENLRGLAARARRFGLDVYLYMNEPRAMPESFFARRPEMAGPAERGFRALCTSDPRVLSWMTAALSHVFREVPGLGGVFTITASENLTSCASHLRQEQCPRCKNRPAAEILGEVNAAIERGVHAGSPDARVIAWDWGWPDSDAIDRLPTNVWHMSVSEWSQPFERGGVKGRVGEYSLSVPGPGPRALSHWARARSRGLKTMAKLQLNNTWELSSVPSLPVLDLVAEDLAGLAKAKVDGAMMSWTLGGYPSINLRAAREFARDPQAGPDAVLDALAAERYGRAHVANARGAWRAFSRAFREFPYDGSVLYNGPQQYGPANLLFDRPTGYKSTMVGFPYDDLDGWRGAYPREVLAGQFRKVAEGWKDGLERLRAIPGAEAAEDLCIARAAGLHFASSSNQARFVIARDAGRRDEMAAIARDEARLARELYDLTLADSRIGFEASNQYYYTPLDLVEKVIACEALGRSLGEARP</sequence>
<evidence type="ECO:0008006" key="5">
    <source>
        <dbReference type="Google" id="ProtNLM"/>
    </source>
</evidence>
<evidence type="ECO:0000256" key="2">
    <source>
        <dbReference type="SAM" id="SignalP"/>
    </source>
</evidence>